<protein>
    <submittedName>
        <fullName evidence="5">Endonuclease</fullName>
    </submittedName>
</protein>
<dbReference type="OrthoDB" id="5500612at2"/>
<dbReference type="InterPro" id="IPR005135">
    <property type="entry name" value="Endo/exonuclease/phosphatase"/>
</dbReference>
<dbReference type="CDD" id="cd10283">
    <property type="entry name" value="MnuA_DNase1-like"/>
    <property type="match status" value="1"/>
</dbReference>
<dbReference type="GO" id="GO:0004519">
    <property type="term" value="F:endonuclease activity"/>
    <property type="evidence" value="ECO:0007669"/>
    <property type="project" value="UniProtKB-KW"/>
</dbReference>
<feature type="domain" description="Endonuclease/exonuclease/phosphatase" evidence="4">
    <location>
        <begin position="24"/>
        <end position="209"/>
    </location>
</feature>
<evidence type="ECO:0000259" key="4">
    <source>
        <dbReference type="Pfam" id="PF03372"/>
    </source>
</evidence>
<organism evidence="5 6">
    <name type="scientific">Flavobacterium stagni</name>
    <dbReference type="NCBI Taxonomy" id="2506421"/>
    <lineage>
        <taxon>Bacteria</taxon>
        <taxon>Pseudomonadati</taxon>
        <taxon>Bacteroidota</taxon>
        <taxon>Flavobacteriia</taxon>
        <taxon>Flavobacteriales</taxon>
        <taxon>Flavobacteriaceae</taxon>
        <taxon>Flavobacterium</taxon>
    </lineage>
</organism>
<evidence type="ECO:0000256" key="1">
    <source>
        <dbReference type="ARBA" id="ARBA00007359"/>
    </source>
</evidence>
<dbReference type="Proteomes" id="UP000289857">
    <property type="component" value="Unassembled WGS sequence"/>
</dbReference>
<dbReference type="PANTHER" id="PTHR11371">
    <property type="entry name" value="DEOXYRIBONUCLEASE"/>
    <property type="match status" value="1"/>
</dbReference>
<name>A0A4Q1K7T3_9FLAO</name>
<dbReference type="GO" id="GO:0016787">
    <property type="term" value="F:hydrolase activity"/>
    <property type="evidence" value="ECO:0007669"/>
    <property type="project" value="UniProtKB-KW"/>
</dbReference>
<dbReference type="GO" id="GO:0004536">
    <property type="term" value="F:DNA nuclease activity"/>
    <property type="evidence" value="ECO:0007669"/>
    <property type="project" value="InterPro"/>
</dbReference>
<dbReference type="AlphaFoldDB" id="A0A4Q1K7T3"/>
<evidence type="ECO:0000256" key="2">
    <source>
        <dbReference type="ARBA" id="ARBA00022722"/>
    </source>
</evidence>
<comment type="similarity">
    <text evidence="1">Belongs to the DNase I family.</text>
</comment>
<accession>A0A4Q1K7T3</accession>
<dbReference type="PANTHER" id="PTHR11371:SF31">
    <property type="entry name" value="EXTRACELLULAR NUCLEASE"/>
    <property type="match status" value="1"/>
</dbReference>
<evidence type="ECO:0000313" key="6">
    <source>
        <dbReference type="Proteomes" id="UP000289857"/>
    </source>
</evidence>
<dbReference type="EMBL" id="SBKN01000007">
    <property type="protein sequence ID" value="RXR21629.1"/>
    <property type="molecule type" value="Genomic_DNA"/>
</dbReference>
<dbReference type="Gene3D" id="3.60.10.10">
    <property type="entry name" value="Endonuclease/exonuclease/phosphatase"/>
    <property type="match status" value="1"/>
</dbReference>
<evidence type="ECO:0000256" key="3">
    <source>
        <dbReference type="ARBA" id="ARBA00022801"/>
    </source>
</evidence>
<keyword evidence="6" id="KW-1185">Reference proteome</keyword>
<comment type="caution">
    <text evidence="5">The sequence shown here is derived from an EMBL/GenBank/DDBJ whole genome shotgun (WGS) entry which is preliminary data.</text>
</comment>
<proteinExistence type="inferred from homology"/>
<dbReference type="SMART" id="SM00476">
    <property type="entry name" value="DNaseIc"/>
    <property type="match status" value="1"/>
</dbReference>
<keyword evidence="2" id="KW-0540">Nuclease</keyword>
<evidence type="ECO:0000313" key="5">
    <source>
        <dbReference type="EMBL" id="RXR21629.1"/>
    </source>
</evidence>
<dbReference type="InterPro" id="IPR036691">
    <property type="entry name" value="Endo/exonu/phosph_ase_sf"/>
</dbReference>
<sequence>MSIIRTLFLFLFLLQTAIGQVRLVTWNIENFGASKSEAQVAFIADYLRSYDVIALQEVVAGPGGAQQVAALADALNRKGSQWDYAVSNPTLSSAYKTERYAYLWQPSRVQLVGKPWLEATYAQQIDREPYLATFKKGDKEFTLVNFHAITESKQPETEIKYLKFFPAHYSKLHLVFLGDFNCPQSHSVFQPLRGLGYQPAFTGQKTSLKRDCDSGDCLSKEFDNVWYPKDYMNVVEKQALLFYERMPSFAVARQLSDHIPLTVTLNFL</sequence>
<keyword evidence="5" id="KW-0255">Endonuclease</keyword>
<dbReference type="Pfam" id="PF03372">
    <property type="entry name" value="Exo_endo_phos"/>
    <property type="match status" value="1"/>
</dbReference>
<dbReference type="InterPro" id="IPR016202">
    <property type="entry name" value="DNase_I"/>
</dbReference>
<dbReference type="SUPFAM" id="SSF56219">
    <property type="entry name" value="DNase I-like"/>
    <property type="match status" value="1"/>
</dbReference>
<dbReference type="RefSeq" id="WP_129462089.1">
    <property type="nucleotide sequence ID" value="NZ_SBKN01000007.1"/>
</dbReference>
<reference evidence="6" key="1">
    <citation type="submission" date="2019-01" db="EMBL/GenBank/DDBJ databases">
        <title>Cytophagaceae bacterium strain CAR-16.</title>
        <authorList>
            <person name="Chen W.-M."/>
        </authorList>
    </citation>
    <scope>NUCLEOTIDE SEQUENCE [LARGE SCALE GENOMIC DNA]</scope>
    <source>
        <strain evidence="6">WWJ-16</strain>
    </source>
</reference>
<gene>
    <name evidence="5" type="ORF">EQG61_11500</name>
</gene>
<keyword evidence="3" id="KW-0378">Hydrolase</keyword>
<dbReference type="GO" id="GO:0006308">
    <property type="term" value="P:DNA catabolic process"/>
    <property type="evidence" value="ECO:0007669"/>
    <property type="project" value="InterPro"/>
</dbReference>